<feature type="signal peptide" evidence="1">
    <location>
        <begin position="1"/>
        <end position="24"/>
    </location>
</feature>
<sequence>MMFKKLLSGAVLSSVFLVAVAAHAQQARVFFVEPKDGATVTSPVHMVFGLEGMGLAPAGDMDPKKGHHHVLIDAGPMQKGLVIPMNDKSLHFGKAQTEADVKLPPGDHTLTLQFGDGAHQSFGPEMSQTIKIHVQ</sequence>
<dbReference type="OrthoDB" id="531568at2"/>
<gene>
    <name evidence="3" type="ORF">AWB69_06752</name>
</gene>
<name>A0A158IWG3_9BURK</name>
<dbReference type="InterPro" id="IPR025512">
    <property type="entry name" value="DUF4399"/>
</dbReference>
<keyword evidence="1" id="KW-0732">Signal</keyword>
<dbReference type="Proteomes" id="UP000054683">
    <property type="component" value="Unassembled WGS sequence"/>
</dbReference>
<dbReference type="AlphaFoldDB" id="A0A158IWG3"/>
<evidence type="ECO:0000313" key="3">
    <source>
        <dbReference type="EMBL" id="SAL60805.1"/>
    </source>
</evidence>
<organism evidence="3 4">
    <name type="scientific">Caballeronia udeis</name>
    <dbReference type="NCBI Taxonomy" id="1232866"/>
    <lineage>
        <taxon>Bacteria</taxon>
        <taxon>Pseudomonadati</taxon>
        <taxon>Pseudomonadota</taxon>
        <taxon>Betaproteobacteria</taxon>
        <taxon>Burkholderiales</taxon>
        <taxon>Burkholderiaceae</taxon>
        <taxon>Caballeronia</taxon>
    </lineage>
</organism>
<evidence type="ECO:0000313" key="4">
    <source>
        <dbReference type="Proteomes" id="UP000054683"/>
    </source>
</evidence>
<feature type="domain" description="DUF4399" evidence="2">
    <location>
        <begin position="47"/>
        <end position="135"/>
    </location>
</feature>
<evidence type="ECO:0000256" key="1">
    <source>
        <dbReference type="SAM" id="SignalP"/>
    </source>
</evidence>
<accession>A0A158IWG3</accession>
<dbReference type="Pfam" id="PF14347">
    <property type="entry name" value="DUF4399"/>
    <property type="match status" value="1"/>
</dbReference>
<dbReference type="RefSeq" id="WP_062090994.1">
    <property type="nucleotide sequence ID" value="NZ_FCOK02000063.1"/>
</dbReference>
<reference evidence="3 4" key="1">
    <citation type="submission" date="2016-01" db="EMBL/GenBank/DDBJ databases">
        <authorList>
            <person name="Oliw E.H."/>
        </authorList>
    </citation>
    <scope>NUCLEOTIDE SEQUENCE [LARGE SCALE GENOMIC DNA]</scope>
    <source>
        <strain evidence="3">LMG 27134</strain>
    </source>
</reference>
<dbReference type="EMBL" id="FCOK02000063">
    <property type="protein sequence ID" value="SAL60805.1"/>
    <property type="molecule type" value="Genomic_DNA"/>
</dbReference>
<evidence type="ECO:0000259" key="2">
    <source>
        <dbReference type="Pfam" id="PF14347"/>
    </source>
</evidence>
<protein>
    <submittedName>
        <fullName evidence="3">Rod shape-determining protein RodA</fullName>
    </submittedName>
</protein>
<proteinExistence type="predicted"/>
<feature type="chain" id="PRO_5008501985" evidence="1">
    <location>
        <begin position="25"/>
        <end position="135"/>
    </location>
</feature>